<dbReference type="Gene3D" id="3.40.1280.10">
    <property type="match status" value="1"/>
</dbReference>
<evidence type="ECO:0000256" key="8">
    <source>
        <dbReference type="ARBA" id="ARBA00025699"/>
    </source>
</evidence>
<dbReference type="Gene3D" id="2.40.240.20">
    <property type="entry name" value="Hypothetical PUA domain-like, domain 1"/>
    <property type="match status" value="1"/>
</dbReference>
<dbReference type="NCBIfam" id="TIGR00046">
    <property type="entry name" value="RsmE family RNA methyltransferase"/>
    <property type="match status" value="1"/>
</dbReference>
<dbReference type="RefSeq" id="WP_147189753.1">
    <property type="nucleotide sequence ID" value="NZ_CP042435.1"/>
</dbReference>
<dbReference type="GO" id="GO:0005737">
    <property type="term" value="C:cytoplasm"/>
    <property type="evidence" value="ECO:0007669"/>
    <property type="project" value="UniProtKB-SubCell"/>
</dbReference>
<reference evidence="13 14" key="1">
    <citation type="journal article" date="2016" name="Int. J. Syst. Evol. Microbiol.">
        <title>Panacibacter ginsenosidivorans gen. nov., sp. nov., with ginsenoside converting activity isolated from soil of a ginseng field.</title>
        <authorList>
            <person name="Siddiqi M.Z."/>
            <person name="Muhammad Shafi S."/>
            <person name="Choi K.D."/>
            <person name="Im W.T."/>
        </authorList>
    </citation>
    <scope>NUCLEOTIDE SEQUENCE [LARGE SCALE GENOMIC DNA]</scope>
    <source>
        <strain evidence="13 14">Gsoil1550</strain>
    </source>
</reference>
<protein>
    <recommendedName>
        <fullName evidence="10">Ribosomal RNA small subunit methyltransferase E</fullName>
        <ecNumber evidence="10">2.1.1.193</ecNumber>
    </recommendedName>
</protein>
<evidence type="ECO:0000259" key="12">
    <source>
        <dbReference type="Pfam" id="PF20260"/>
    </source>
</evidence>
<comment type="similarity">
    <text evidence="2 10">Belongs to the RNA methyltransferase RsmE family.</text>
</comment>
<accession>A0A5B8VBA3</accession>
<organism evidence="13 14">
    <name type="scientific">Panacibacter ginsenosidivorans</name>
    <dbReference type="NCBI Taxonomy" id="1813871"/>
    <lineage>
        <taxon>Bacteria</taxon>
        <taxon>Pseudomonadati</taxon>
        <taxon>Bacteroidota</taxon>
        <taxon>Chitinophagia</taxon>
        <taxon>Chitinophagales</taxon>
        <taxon>Chitinophagaceae</taxon>
        <taxon>Panacibacter</taxon>
    </lineage>
</organism>
<dbReference type="Proteomes" id="UP000321533">
    <property type="component" value="Chromosome"/>
</dbReference>
<dbReference type="NCBIfam" id="NF008702">
    <property type="entry name" value="PRK11713.6-1"/>
    <property type="match status" value="1"/>
</dbReference>
<dbReference type="InterPro" id="IPR006700">
    <property type="entry name" value="RsmE"/>
</dbReference>
<dbReference type="Pfam" id="PF04452">
    <property type="entry name" value="Methyltrans_RNA"/>
    <property type="match status" value="1"/>
</dbReference>
<evidence type="ECO:0000256" key="5">
    <source>
        <dbReference type="ARBA" id="ARBA00022603"/>
    </source>
</evidence>
<comment type="catalytic activity">
    <reaction evidence="9 10">
        <text>uridine(1498) in 16S rRNA + S-adenosyl-L-methionine = N(3)-methyluridine(1498) in 16S rRNA + S-adenosyl-L-homocysteine + H(+)</text>
        <dbReference type="Rhea" id="RHEA:42920"/>
        <dbReference type="Rhea" id="RHEA-COMP:10283"/>
        <dbReference type="Rhea" id="RHEA-COMP:10284"/>
        <dbReference type="ChEBI" id="CHEBI:15378"/>
        <dbReference type="ChEBI" id="CHEBI:57856"/>
        <dbReference type="ChEBI" id="CHEBI:59789"/>
        <dbReference type="ChEBI" id="CHEBI:65315"/>
        <dbReference type="ChEBI" id="CHEBI:74502"/>
        <dbReference type="EC" id="2.1.1.193"/>
    </reaction>
</comment>
<dbReference type="InterPro" id="IPR029028">
    <property type="entry name" value="Alpha/beta_knot_MTases"/>
</dbReference>
<dbReference type="OrthoDB" id="9815641at2"/>
<evidence type="ECO:0000256" key="6">
    <source>
        <dbReference type="ARBA" id="ARBA00022679"/>
    </source>
</evidence>
<dbReference type="SUPFAM" id="SSF75217">
    <property type="entry name" value="alpha/beta knot"/>
    <property type="match status" value="1"/>
</dbReference>
<evidence type="ECO:0000256" key="1">
    <source>
        <dbReference type="ARBA" id="ARBA00004496"/>
    </source>
</evidence>
<dbReference type="InterPro" id="IPR015947">
    <property type="entry name" value="PUA-like_sf"/>
</dbReference>
<evidence type="ECO:0000256" key="9">
    <source>
        <dbReference type="ARBA" id="ARBA00047944"/>
    </source>
</evidence>
<name>A0A5B8VBA3_9BACT</name>
<dbReference type="GO" id="GO:0070042">
    <property type="term" value="F:rRNA (uridine-N3-)-methyltransferase activity"/>
    <property type="evidence" value="ECO:0007669"/>
    <property type="project" value="TreeGrafter"/>
</dbReference>
<gene>
    <name evidence="13" type="ORF">FRZ67_11775</name>
</gene>
<dbReference type="KEGG" id="pgin:FRZ67_11775"/>
<dbReference type="SUPFAM" id="SSF88697">
    <property type="entry name" value="PUA domain-like"/>
    <property type="match status" value="1"/>
</dbReference>
<dbReference type="EMBL" id="CP042435">
    <property type="protein sequence ID" value="QEC67946.1"/>
    <property type="molecule type" value="Genomic_DNA"/>
</dbReference>
<keyword evidence="5 10" id="KW-0489">Methyltransferase</keyword>
<evidence type="ECO:0000313" key="14">
    <source>
        <dbReference type="Proteomes" id="UP000321533"/>
    </source>
</evidence>
<dbReference type="EC" id="2.1.1.193" evidence="10"/>
<evidence type="ECO:0000256" key="10">
    <source>
        <dbReference type="PIRNR" id="PIRNR015601"/>
    </source>
</evidence>
<keyword evidence="6 10" id="KW-0808">Transferase</keyword>
<dbReference type="PIRSF" id="PIRSF015601">
    <property type="entry name" value="MTase_slr0722"/>
    <property type="match status" value="1"/>
</dbReference>
<proteinExistence type="inferred from homology"/>
<comment type="function">
    <text evidence="8 10">Specifically methylates the N3 position of the uracil ring of uridine 1498 (m3U1498) in 16S rRNA. Acts on the fully assembled 30S ribosomal subunit.</text>
</comment>
<feature type="domain" description="Ribosomal RNA small subunit methyltransferase E PUA-like" evidence="12">
    <location>
        <begin position="19"/>
        <end position="65"/>
    </location>
</feature>
<sequence length="233" mass="26709">MSLPYFFAEDLSAEDQLILPEDTSKHCIQVLRMQEGEQMVLTDGKGKLLTTTILNADRRHCAVKINTREYKKQNKKKFTIAMSLLKNTSRFEWFLEKATEIGIDEIIPLICKRTEKQYFRLERMQQIVISAMLQSQQAWLPILHEPTSFDKMITQSVYTTKLIAHCEEDKKKDITKINTNDQTIMLIGPEGDFTTDEITLALQNNYIAISLGTTRLRTETAGLVAAAFLKNLS</sequence>
<evidence type="ECO:0000256" key="3">
    <source>
        <dbReference type="ARBA" id="ARBA00022490"/>
    </source>
</evidence>
<keyword evidence="3 10" id="KW-0963">Cytoplasm</keyword>
<evidence type="ECO:0000256" key="2">
    <source>
        <dbReference type="ARBA" id="ARBA00005528"/>
    </source>
</evidence>
<evidence type="ECO:0000256" key="7">
    <source>
        <dbReference type="ARBA" id="ARBA00022691"/>
    </source>
</evidence>
<dbReference type="CDD" id="cd18084">
    <property type="entry name" value="RsmE-like"/>
    <property type="match status" value="1"/>
</dbReference>
<dbReference type="InterPro" id="IPR046886">
    <property type="entry name" value="RsmE_MTase_dom"/>
</dbReference>
<keyword evidence="4 10" id="KW-0698">rRNA processing</keyword>
<dbReference type="PANTHER" id="PTHR30027:SF3">
    <property type="entry name" value="16S RRNA (URACIL(1498)-N(3))-METHYLTRANSFERASE"/>
    <property type="match status" value="1"/>
</dbReference>
<keyword evidence="7 10" id="KW-0949">S-adenosyl-L-methionine</keyword>
<evidence type="ECO:0000256" key="4">
    <source>
        <dbReference type="ARBA" id="ARBA00022552"/>
    </source>
</evidence>
<dbReference type="AlphaFoldDB" id="A0A5B8VBA3"/>
<feature type="domain" description="Ribosomal RNA small subunit methyltransferase E methyltransferase" evidence="11">
    <location>
        <begin position="73"/>
        <end position="229"/>
    </location>
</feature>
<evidence type="ECO:0000259" key="11">
    <source>
        <dbReference type="Pfam" id="PF04452"/>
    </source>
</evidence>
<dbReference type="PANTHER" id="PTHR30027">
    <property type="entry name" value="RIBOSOMAL RNA SMALL SUBUNIT METHYLTRANSFERASE E"/>
    <property type="match status" value="1"/>
</dbReference>
<comment type="subcellular location">
    <subcellularLocation>
        <location evidence="1 10">Cytoplasm</location>
    </subcellularLocation>
</comment>
<keyword evidence="14" id="KW-1185">Reference proteome</keyword>
<dbReference type="GO" id="GO:0070475">
    <property type="term" value="P:rRNA base methylation"/>
    <property type="evidence" value="ECO:0007669"/>
    <property type="project" value="TreeGrafter"/>
</dbReference>
<evidence type="ECO:0000313" key="13">
    <source>
        <dbReference type="EMBL" id="QEC67946.1"/>
    </source>
</evidence>
<dbReference type="InterPro" id="IPR029026">
    <property type="entry name" value="tRNA_m1G_MTases_N"/>
</dbReference>
<dbReference type="Pfam" id="PF20260">
    <property type="entry name" value="PUA_4"/>
    <property type="match status" value="1"/>
</dbReference>
<dbReference type="InterPro" id="IPR046887">
    <property type="entry name" value="RsmE_PUA-like"/>
</dbReference>